<evidence type="ECO:0000256" key="2">
    <source>
        <dbReference type="RuleBase" id="RU368102"/>
    </source>
</evidence>
<name>A0ABX0KTV0_9NEIS</name>
<dbReference type="Proteomes" id="UP000712570">
    <property type="component" value="Unassembled WGS sequence"/>
</dbReference>
<proteinExistence type="inferred from homology"/>
<keyword evidence="2" id="KW-0808">Transferase</keyword>
<keyword evidence="2" id="KW-0963">Cytoplasm</keyword>
<keyword evidence="4" id="KW-1185">Reference proteome</keyword>
<accession>A0ABX0KTV0</accession>
<evidence type="ECO:0000313" key="4">
    <source>
        <dbReference type="Proteomes" id="UP000712570"/>
    </source>
</evidence>
<protein>
    <recommendedName>
        <fullName evidence="2">RTX toxin-activating lysine-acyltransferase</fullName>
        <ecNumber evidence="2">2.3.1.-</ecNumber>
    </recommendedName>
</protein>
<comment type="similarity">
    <text evidence="1 2">Belongs to the RTX toxin acyltransferase family.</text>
</comment>
<evidence type="ECO:0000313" key="3">
    <source>
        <dbReference type="EMBL" id="NHQ85785.1"/>
    </source>
</evidence>
<keyword evidence="2" id="KW-0204">Cytolysis</keyword>
<dbReference type="EC" id="2.3.1.-" evidence="2"/>
<organism evidence="3 4">
    <name type="scientific">Iodobacter violaceini</name>
    <dbReference type="NCBI Taxonomy" id="3044271"/>
    <lineage>
        <taxon>Bacteria</taxon>
        <taxon>Pseudomonadati</taxon>
        <taxon>Pseudomonadota</taxon>
        <taxon>Betaproteobacteria</taxon>
        <taxon>Neisseriales</taxon>
        <taxon>Chitinibacteraceae</taxon>
        <taxon>Iodobacter</taxon>
    </lineage>
</organism>
<evidence type="ECO:0000256" key="1">
    <source>
        <dbReference type="ARBA" id="ARBA00005686"/>
    </source>
</evidence>
<comment type="subcellular location">
    <subcellularLocation>
        <location evidence="2">Cytoplasm</location>
    </subcellularLocation>
</comment>
<dbReference type="Pfam" id="PF02794">
    <property type="entry name" value="HlyC"/>
    <property type="match status" value="1"/>
</dbReference>
<keyword evidence="2" id="KW-0012">Acyltransferase</keyword>
<dbReference type="InterPro" id="IPR003996">
    <property type="entry name" value="RTX_toxin-activating_protC_bac"/>
</dbReference>
<sequence>MSLHELPFAGRVDLAVQIGSAAEVIAYNSEYRKFQFAALEFWLIPAALHGQVKCFFDATGRPTGFITWALVNAHTEQKLINDHKYILHPSEWIEGDHLIVMDACTNNGHFRAMLRLLKQQFTGGLLWPGVKSIRAIRREKSGELRKVVTWFELKSGSDNKPAKGGI</sequence>
<gene>
    <name evidence="3" type="ORF">HA050_06585</name>
</gene>
<reference evidence="3 4" key="1">
    <citation type="submission" date="2020-03" db="EMBL/GenBank/DDBJ databases">
        <title>Draft genome sequence of environmentally isolated violet-colored cultures.</title>
        <authorList>
            <person name="Wilson H.S."/>
        </authorList>
    </citation>
    <scope>NUCLEOTIDE SEQUENCE [LARGE SCALE GENOMIC DNA]</scope>
    <source>
        <strain evidence="3 4">HSC-16F04</strain>
    </source>
</reference>
<comment type="caution">
    <text evidence="3">The sequence shown here is derived from an EMBL/GenBank/DDBJ whole genome shotgun (WGS) entry which is preliminary data.</text>
</comment>
<comment type="function">
    <text evidence="2">Involved in fatty acylation of protoxin at internal lysine residues, thereby converting it to the active toxin.</text>
</comment>
<dbReference type="EMBL" id="JAAOLX010000003">
    <property type="protein sequence ID" value="NHQ85785.1"/>
    <property type="molecule type" value="Genomic_DNA"/>
</dbReference>